<protein>
    <submittedName>
        <fullName evidence="1">Uncharacterized protein</fullName>
    </submittedName>
</protein>
<accession>A0A8H7YAT4</accession>
<dbReference type="VEuPathDB" id="FungiDB:I7I52_11406"/>
<evidence type="ECO:0000313" key="1">
    <source>
        <dbReference type="EMBL" id="KAG5287591.1"/>
    </source>
</evidence>
<dbReference type="AlphaFoldDB" id="A0A8H7YAT4"/>
<sequence>MGDSASEGRFASPGKSFNPKHAFLTMPVSPVLNFAEDINAGTFQASWGSAIRFCECVKSSILRTIELSKQLRLIDFLGQKEDMFSIWP</sequence>
<proteinExistence type="predicted"/>
<gene>
    <name evidence="1" type="ORF">I7I52_11406</name>
</gene>
<name>A0A8H7YAT4_AJECA</name>
<dbReference type="Proteomes" id="UP000670092">
    <property type="component" value="Unassembled WGS sequence"/>
</dbReference>
<organism evidence="1 2">
    <name type="scientific">Ajellomyces capsulatus</name>
    <name type="common">Darling's disease fungus</name>
    <name type="synonym">Histoplasma capsulatum</name>
    <dbReference type="NCBI Taxonomy" id="5037"/>
    <lineage>
        <taxon>Eukaryota</taxon>
        <taxon>Fungi</taxon>
        <taxon>Dikarya</taxon>
        <taxon>Ascomycota</taxon>
        <taxon>Pezizomycotina</taxon>
        <taxon>Eurotiomycetes</taxon>
        <taxon>Eurotiomycetidae</taxon>
        <taxon>Onygenales</taxon>
        <taxon>Ajellomycetaceae</taxon>
        <taxon>Histoplasma</taxon>
    </lineage>
</organism>
<evidence type="ECO:0000313" key="2">
    <source>
        <dbReference type="Proteomes" id="UP000670092"/>
    </source>
</evidence>
<dbReference type="EMBL" id="JAEVHI010000007">
    <property type="protein sequence ID" value="KAG5287591.1"/>
    <property type="molecule type" value="Genomic_DNA"/>
</dbReference>
<comment type="caution">
    <text evidence="1">The sequence shown here is derived from an EMBL/GenBank/DDBJ whole genome shotgun (WGS) entry which is preliminary data.</text>
</comment>
<reference evidence="1 2" key="1">
    <citation type="submission" date="2021-01" db="EMBL/GenBank/DDBJ databases">
        <title>Chromosome-level genome assembly of a human fungal pathogen reveals clustering of transcriptionally co-regulated genes.</title>
        <authorList>
            <person name="Voorhies M."/>
            <person name="Cohen S."/>
            <person name="Shea T.P."/>
            <person name="Petrus S."/>
            <person name="Munoz J.F."/>
            <person name="Poplawski S."/>
            <person name="Goldman W.E."/>
            <person name="Michael T."/>
            <person name="Cuomo C.A."/>
            <person name="Sil A."/>
            <person name="Beyhan S."/>
        </authorList>
    </citation>
    <scope>NUCLEOTIDE SEQUENCE [LARGE SCALE GENOMIC DNA]</scope>
    <source>
        <strain evidence="1 2">G184AR</strain>
    </source>
</reference>